<dbReference type="RefSeq" id="WP_345340503.1">
    <property type="nucleotide sequence ID" value="NZ_BAABLI010000015.1"/>
</dbReference>
<comment type="caution">
    <text evidence="1">The sequence shown here is derived from an EMBL/GenBank/DDBJ whole genome shotgun (WGS) entry which is preliminary data.</text>
</comment>
<reference evidence="2" key="1">
    <citation type="journal article" date="2019" name="Int. J. Syst. Evol. Microbiol.">
        <title>The Global Catalogue of Microorganisms (GCM) 10K type strain sequencing project: providing services to taxonomists for standard genome sequencing and annotation.</title>
        <authorList>
            <consortium name="The Broad Institute Genomics Platform"/>
            <consortium name="The Broad Institute Genome Sequencing Center for Infectious Disease"/>
            <person name="Wu L."/>
            <person name="Ma J."/>
        </authorList>
    </citation>
    <scope>NUCLEOTIDE SEQUENCE [LARGE SCALE GENOMIC DNA]</scope>
    <source>
        <strain evidence="2">CGMCC 1.10992</strain>
    </source>
</reference>
<evidence type="ECO:0000313" key="1">
    <source>
        <dbReference type="EMBL" id="MFD2097341.1"/>
    </source>
</evidence>
<dbReference type="EMBL" id="JBHUHT010000017">
    <property type="protein sequence ID" value="MFD2097341.1"/>
    <property type="molecule type" value="Genomic_DNA"/>
</dbReference>
<organism evidence="1 2">
    <name type="scientific">Corallincola platygyrae</name>
    <dbReference type="NCBI Taxonomy" id="1193278"/>
    <lineage>
        <taxon>Bacteria</taxon>
        <taxon>Pseudomonadati</taxon>
        <taxon>Pseudomonadota</taxon>
        <taxon>Gammaproteobacteria</taxon>
        <taxon>Alteromonadales</taxon>
        <taxon>Psychromonadaceae</taxon>
        <taxon>Corallincola</taxon>
    </lineage>
</organism>
<name>A0ABW4XP66_9GAMM</name>
<sequence length="65" mass="7373">MKSQRGIAMIEYMLVFAALLVTLLTPLDDNYMPSQNGRNIIERLNDAIRQNQTAYEEATSIGVLR</sequence>
<gene>
    <name evidence="1" type="ORF">ACFSJ3_15190</name>
</gene>
<keyword evidence="2" id="KW-1185">Reference proteome</keyword>
<dbReference type="Proteomes" id="UP001597380">
    <property type="component" value="Unassembled WGS sequence"/>
</dbReference>
<protein>
    <submittedName>
        <fullName evidence="1">Uncharacterized protein</fullName>
    </submittedName>
</protein>
<accession>A0ABW4XP66</accession>
<evidence type="ECO:0000313" key="2">
    <source>
        <dbReference type="Proteomes" id="UP001597380"/>
    </source>
</evidence>
<proteinExistence type="predicted"/>